<dbReference type="Proteomes" id="UP000009047">
    <property type="component" value="Chromosome"/>
</dbReference>
<keyword evidence="6" id="KW-0812">Transmembrane</keyword>
<dbReference type="GO" id="GO:0015891">
    <property type="term" value="P:siderophore transport"/>
    <property type="evidence" value="ECO:0007669"/>
    <property type="project" value="InterPro"/>
</dbReference>
<keyword evidence="3" id="KW-0813">Transport</keyword>
<evidence type="ECO:0000256" key="6">
    <source>
        <dbReference type="ARBA" id="ARBA00022692"/>
    </source>
</evidence>
<evidence type="ECO:0000256" key="3">
    <source>
        <dbReference type="ARBA" id="ARBA00022448"/>
    </source>
</evidence>
<dbReference type="EMBL" id="CP002085">
    <property type="protein sequence ID" value="ADK85655.1"/>
    <property type="molecule type" value="Genomic_DNA"/>
</dbReference>
<dbReference type="PRINTS" id="PR01374">
    <property type="entry name" value="TONBPROTEIN"/>
</dbReference>
<dbReference type="InterPro" id="IPR006260">
    <property type="entry name" value="TonB/TolA_C"/>
</dbReference>
<evidence type="ECO:0000256" key="8">
    <source>
        <dbReference type="ARBA" id="ARBA00022989"/>
    </source>
</evidence>
<dbReference type="KEGG" id="dbr:Deba_2293"/>
<keyword evidence="4" id="KW-1003">Cell membrane</keyword>
<keyword evidence="8" id="KW-1133">Transmembrane helix</keyword>
<dbReference type="STRING" id="644282.Deba_2293"/>
<evidence type="ECO:0000313" key="12">
    <source>
        <dbReference type="Proteomes" id="UP000009047"/>
    </source>
</evidence>
<reference evidence="11 12" key="1">
    <citation type="journal article" date="2010" name="Stand. Genomic Sci.">
        <title>Complete genome sequence of Desulfarculus baarsii type strain (2st14).</title>
        <authorList>
            <person name="Sun H."/>
            <person name="Spring S."/>
            <person name="Lapidus A."/>
            <person name="Davenport K."/>
            <person name="Del Rio T.G."/>
            <person name="Tice H."/>
            <person name="Nolan M."/>
            <person name="Copeland A."/>
            <person name="Cheng J.F."/>
            <person name="Lucas S."/>
            <person name="Tapia R."/>
            <person name="Goodwin L."/>
            <person name="Pitluck S."/>
            <person name="Ivanova N."/>
            <person name="Pagani I."/>
            <person name="Mavromatis K."/>
            <person name="Ovchinnikova G."/>
            <person name="Pati A."/>
            <person name="Chen A."/>
            <person name="Palaniappan K."/>
            <person name="Hauser L."/>
            <person name="Chang Y.J."/>
            <person name="Jeffries C.D."/>
            <person name="Detter J.C."/>
            <person name="Han C."/>
            <person name="Rohde M."/>
            <person name="Brambilla E."/>
            <person name="Goker M."/>
            <person name="Woyke T."/>
            <person name="Bristow J."/>
            <person name="Eisen J.A."/>
            <person name="Markowitz V."/>
            <person name="Hugenholtz P."/>
            <person name="Kyrpides N.C."/>
            <person name="Klenk H.P."/>
            <person name="Land M."/>
        </authorList>
    </citation>
    <scope>NUCLEOTIDE SEQUENCE [LARGE SCALE GENOMIC DNA]</scope>
    <source>
        <strain evidence="12">ATCC 33931 / DSM 2075 / LMG 7858 / VKM B-1802 / 2st14</strain>
    </source>
</reference>
<evidence type="ECO:0000256" key="5">
    <source>
        <dbReference type="ARBA" id="ARBA00022519"/>
    </source>
</evidence>
<feature type="domain" description="TonB C-terminal" evidence="10">
    <location>
        <begin position="124"/>
        <end position="216"/>
    </location>
</feature>
<accession>E1QJB2</accession>
<dbReference type="SUPFAM" id="SSF74653">
    <property type="entry name" value="TolA/TonB C-terminal domain"/>
    <property type="match status" value="1"/>
</dbReference>
<dbReference type="InterPro" id="IPR003538">
    <property type="entry name" value="TonB"/>
</dbReference>
<dbReference type="PANTHER" id="PTHR33446">
    <property type="entry name" value="PROTEIN TONB-RELATED"/>
    <property type="match status" value="1"/>
</dbReference>
<evidence type="ECO:0000259" key="10">
    <source>
        <dbReference type="PROSITE" id="PS52015"/>
    </source>
</evidence>
<evidence type="ECO:0000313" key="11">
    <source>
        <dbReference type="EMBL" id="ADK85655.1"/>
    </source>
</evidence>
<dbReference type="GO" id="GO:0055085">
    <property type="term" value="P:transmembrane transport"/>
    <property type="evidence" value="ECO:0007669"/>
    <property type="project" value="InterPro"/>
</dbReference>
<name>E1QJB2_DESB2</name>
<dbReference type="GO" id="GO:0030288">
    <property type="term" value="C:outer membrane-bounded periplasmic space"/>
    <property type="evidence" value="ECO:0007669"/>
    <property type="project" value="InterPro"/>
</dbReference>
<keyword evidence="12" id="KW-1185">Reference proteome</keyword>
<dbReference type="PANTHER" id="PTHR33446:SF14">
    <property type="entry name" value="PROTEIN TONB"/>
    <property type="match status" value="1"/>
</dbReference>
<dbReference type="Gene3D" id="3.30.1150.10">
    <property type="match status" value="1"/>
</dbReference>
<dbReference type="PROSITE" id="PS52015">
    <property type="entry name" value="TONB_CTD"/>
    <property type="match status" value="1"/>
</dbReference>
<evidence type="ECO:0000256" key="9">
    <source>
        <dbReference type="ARBA" id="ARBA00023136"/>
    </source>
</evidence>
<keyword evidence="7" id="KW-0653">Protein transport</keyword>
<evidence type="ECO:0000256" key="2">
    <source>
        <dbReference type="ARBA" id="ARBA00006555"/>
    </source>
</evidence>
<dbReference type="Pfam" id="PF03544">
    <property type="entry name" value="TonB_C"/>
    <property type="match status" value="1"/>
</dbReference>
<dbReference type="InterPro" id="IPR037682">
    <property type="entry name" value="TonB_C"/>
</dbReference>
<gene>
    <name evidence="11" type="ordered locus">Deba_2293</name>
</gene>
<sequence length="216" mass="23554">MSATMTKRRGGRWVGASLALGGAALVNVLVFCAAPLLQQPQHAAAEMPTYELTTFMPIKPPAEEEPEPTPPPPPPKLETKVVRLDVSATDVTLVKPELTFEVNPKLAVGPAVAPPGPGRFDMGQVDQLPMAYGRVPPEYPYLARRRGIEGAVKIRFLVDTQGRVMHLQVLAADPKGVFEESVLRTVQRWRFKPGVKDGAPVETWVETAVRFTLDGK</sequence>
<protein>
    <submittedName>
        <fullName evidence="11">TonB family protein</fullName>
    </submittedName>
</protein>
<proteinExistence type="inferred from homology"/>
<dbReference type="GO" id="GO:0015031">
    <property type="term" value="P:protein transport"/>
    <property type="evidence" value="ECO:0007669"/>
    <property type="project" value="UniProtKB-KW"/>
</dbReference>
<comment type="subcellular location">
    <subcellularLocation>
        <location evidence="1">Cell inner membrane</location>
        <topology evidence="1">Single-pass membrane protein</topology>
        <orientation evidence="1">Periplasmic side</orientation>
    </subcellularLocation>
</comment>
<dbReference type="AlphaFoldDB" id="E1QJB2"/>
<dbReference type="eggNOG" id="COG0810">
    <property type="taxonomic scope" value="Bacteria"/>
</dbReference>
<organism evidence="11 12">
    <name type="scientific">Desulfarculus baarsii (strain ATCC 33931 / DSM 2075 / LMG 7858 / VKM B-1802 / 2st14)</name>
    <dbReference type="NCBI Taxonomy" id="644282"/>
    <lineage>
        <taxon>Bacteria</taxon>
        <taxon>Pseudomonadati</taxon>
        <taxon>Thermodesulfobacteriota</taxon>
        <taxon>Desulfarculia</taxon>
        <taxon>Desulfarculales</taxon>
        <taxon>Desulfarculaceae</taxon>
        <taxon>Desulfarculus</taxon>
    </lineage>
</organism>
<dbReference type="GO" id="GO:0031992">
    <property type="term" value="F:energy transducer activity"/>
    <property type="evidence" value="ECO:0007669"/>
    <property type="project" value="InterPro"/>
</dbReference>
<dbReference type="GO" id="GO:0005886">
    <property type="term" value="C:plasma membrane"/>
    <property type="evidence" value="ECO:0007669"/>
    <property type="project" value="UniProtKB-SubCell"/>
</dbReference>
<dbReference type="NCBIfam" id="TIGR01352">
    <property type="entry name" value="tonB_Cterm"/>
    <property type="match status" value="1"/>
</dbReference>
<keyword evidence="5" id="KW-0997">Cell inner membrane</keyword>
<dbReference type="InterPro" id="IPR051045">
    <property type="entry name" value="TonB-dependent_transducer"/>
</dbReference>
<evidence type="ECO:0000256" key="7">
    <source>
        <dbReference type="ARBA" id="ARBA00022927"/>
    </source>
</evidence>
<evidence type="ECO:0000256" key="4">
    <source>
        <dbReference type="ARBA" id="ARBA00022475"/>
    </source>
</evidence>
<dbReference type="HOGENOM" id="CLU_108529_1_0_7"/>
<comment type="similarity">
    <text evidence="2">Belongs to the TonB family.</text>
</comment>
<evidence type="ECO:0000256" key="1">
    <source>
        <dbReference type="ARBA" id="ARBA00004383"/>
    </source>
</evidence>
<keyword evidence="9" id="KW-0472">Membrane</keyword>